<dbReference type="RefSeq" id="XP_041156127.1">
    <property type="nucleotide sequence ID" value="XM_041300569.1"/>
</dbReference>
<keyword evidence="1" id="KW-0472">Membrane</keyword>
<evidence type="ECO:0000313" key="3">
    <source>
        <dbReference type="EMBL" id="KAG1788980.1"/>
    </source>
</evidence>
<dbReference type="AlphaFoldDB" id="A0A9P7AGJ3"/>
<name>A0A9P7AGJ3_9AGAM</name>
<feature type="transmembrane region" description="Helical" evidence="1">
    <location>
        <begin position="158"/>
        <end position="175"/>
    </location>
</feature>
<sequence>MTSHYCWIVMQVVCCVHARAQLSDLSLFRLAGASYPTVSACCMTGSNAVVRPGKTISSSYGFCRFPYSLPSTSPSSMTTALWEVLSMVDVGESPSIEWMAAYSFRQDNIIFIWIVWLSGPTTFNLAIQLLDNIVIIWIVRLSGSTAFNLTIQLLDNIVLIWIVRLSGPTAFNLAIQLLDNIVLIWIVRLSGPTAFNLAIQLLVTVGESPSIKWMAAYSPGQDNIVLIWIVRLSGPTAFNLAIQLLVM</sequence>
<keyword evidence="1" id="KW-1133">Transmembrane helix</keyword>
<protein>
    <submittedName>
        <fullName evidence="3">Uncharacterized protein</fullName>
    </submittedName>
</protein>
<keyword evidence="2" id="KW-0732">Signal</keyword>
<organism evidence="3 4">
    <name type="scientific">Suillus plorans</name>
    <dbReference type="NCBI Taxonomy" id="116603"/>
    <lineage>
        <taxon>Eukaryota</taxon>
        <taxon>Fungi</taxon>
        <taxon>Dikarya</taxon>
        <taxon>Basidiomycota</taxon>
        <taxon>Agaricomycotina</taxon>
        <taxon>Agaricomycetes</taxon>
        <taxon>Agaricomycetidae</taxon>
        <taxon>Boletales</taxon>
        <taxon>Suillineae</taxon>
        <taxon>Suillaceae</taxon>
        <taxon>Suillus</taxon>
    </lineage>
</organism>
<evidence type="ECO:0000313" key="4">
    <source>
        <dbReference type="Proteomes" id="UP000719766"/>
    </source>
</evidence>
<feature type="chain" id="PRO_5040320105" evidence="2">
    <location>
        <begin position="21"/>
        <end position="247"/>
    </location>
</feature>
<reference evidence="3" key="1">
    <citation type="journal article" date="2020" name="New Phytol.">
        <title>Comparative genomics reveals dynamic genome evolution in host specialist ectomycorrhizal fungi.</title>
        <authorList>
            <person name="Lofgren L.A."/>
            <person name="Nguyen N.H."/>
            <person name="Vilgalys R."/>
            <person name="Ruytinx J."/>
            <person name="Liao H.L."/>
            <person name="Branco S."/>
            <person name="Kuo A."/>
            <person name="LaButti K."/>
            <person name="Lipzen A."/>
            <person name="Andreopoulos W."/>
            <person name="Pangilinan J."/>
            <person name="Riley R."/>
            <person name="Hundley H."/>
            <person name="Na H."/>
            <person name="Barry K."/>
            <person name="Grigoriev I.V."/>
            <person name="Stajich J.E."/>
            <person name="Kennedy P.G."/>
        </authorList>
    </citation>
    <scope>NUCLEOTIDE SEQUENCE</scope>
    <source>
        <strain evidence="3">S12</strain>
    </source>
</reference>
<feature type="transmembrane region" description="Helical" evidence="1">
    <location>
        <begin position="224"/>
        <end position="246"/>
    </location>
</feature>
<keyword evidence="4" id="KW-1185">Reference proteome</keyword>
<comment type="caution">
    <text evidence="3">The sequence shown here is derived from an EMBL/GenBank/DDBJ whole genome shotgun (WGS) entry which is preliminary data.</text>
</comment>
<dbReference type="OrthoDB" id="10309495at2759"/>
<evidence type="ECO:0000256" key="1">
    <source>
        <dbReference type="SAM" id="Phobius"/>
    </source>
</evidence>
<dbReference type="EMBL" id="JABBWE010000063">
    <property type="protein sequence ID" value="KAG1788980.1"/>
    <property type="molecule type" value="Genomic_DNA"/>
</dbReference>
<accession>A0A9P7AGJ3</accession>
<gene>
    <name evidence="3" type="ORF">HD556DRAFT_1311725</name>
</gene>
<feature type="transmembrane region" description="Helical" evidence="1">
    <location>
        <begin position="181"/>
        <end position="203"/>
    </location>
</feature>
<proteinExistence type="predicted"/>
<dbReference type="Proteomes" id="UP000719766">
    <property type="component" value="Unassembled WGS sequence"/>
</dbReference>
<feature type="signal peptide" evidence="2">
    <location>
        <begin position="1"/>
        <end position="20"/>
    </location>
</feature>
<evidence type="ECO:0000256" key="2">
    <source>
        <dbReference type="SAM" id="SignalP"/>
    </source>
</evidence>
<keyword evidence="1" id="KW-0812">Transmembrane</keyword>
<dbReference type="GeneID" id="64594333"/>
<feature type="transmembrane region" description="Helical" evidence="1">
    <location>
        <begin position="109"/>
        <end position="127"/>
    </location>
</feature>